<accession>A0A1V4HUU0</accession>
<evidence type="ECO:0000313" key="2">
    <source>
        <dbReference type="Proteomes" id="UP000189940"/>
    </source>
</evidence>
<name>A0A1V4HUU0_NITVU</name>
<dbReference type="Proteomes" id="UP000189940">
    <property type="component" value="Unassembled WGS sequence"/>
</dbReference>
<dbReference type="STRING" id="29421.B2M20_18200"/>
<proteinExistence type="predicted"/>
<sequence length="323" mass="35641">MGVIIVTLFANAVETIQIGVEDLLRNDERRVLSAVRNVHAGVLLLCKEKLRRLSPDDEILLAQRFEPQPNDKGEVSIEAVGRNTIGVDDIKKRFKAFGVSLDWKRFDAMADIRNHMEHSYYKGSRERARQAVADALLIIRQMLVEALQEDPRATLGSKCWTALLENADLFEAELKTCRAMLENIDWETEAAARALSDFACPSCRSALIRQRDPANTMQQRAVLICSACGEEAELGPVLSQAFDETFGGETHIAVKDGGEPPISTCPECSEETFVIEEGRCAACDFALPEDAACAVCGSGLSAEEYYEHNALCSYHAHTASKDD</sequence>
<organism evidence="1 2">
    <name type="scientific">Nitrobacter vulgaris</name>
    <dbReference type="NCBI Taxonomy" id="29421"/>
    <lineage>
        <taxon>Bacteria</taxon>
        <taxon>Pseudomonadati</taxon>
        <taxon>Pseudomonadota</taxon>
        <taxon>Alphaproteobacteria</taxon>
        <taxon>Hyphomicrobiales</taxon>
        <taxon>Nitrobacteraceae</taxon>
        <taxon>Nitrobacter</taxon>
    </lineage>
</organism>
<dbReference type="AlphaFoldDB" id="A0A1V4HUU0"/>
<dbReference type="EMBL" id="MWPQ01000070">
    <property type="protein sequence ID" value="OPH81330.1"/>
    <property type="molecule type" value="Genomic_DNA"/>
</dbReference>
<evidence type="ECO:0000313" key="1">
    <source>
        <dbReference type="EMBL" id="OPH81330.1"/>
    </source>
</evidence>
<gene>
    <name evidence="1" type="ORF">B2M20_18200</name>
</gene>
<comment type="caution">
    <text evidence="1">The sequence shown here is derived from an EMBL/GenBank/DDBJ whole genome shotgun (WGS) entry which is preliminary data.</text>
</comment>
<reference evidence="1 2" key="1">
    <citation type="submission" date="2017-02" db="EMBL/GenBank/DDBJ databases">
        <title>Genome sequence of the nitrite-oxidizing bacterium Nitrobacter vulgaris strain Ab1.</title>
        <authorList>
            <person name="Mellbye B.L."/>
            <person name="Davis E.W."/>
            <person name="Spieck E."/>
            <person name="Chang J.H."/>
            <person name="Bottomley P.J."/>
            <person name="Sayavedra-Soto L.A."/>
        </authorList>
    </citation>
    <scope>NUCLEOTIDE SEQUENCE [LARGE SCALE GENOMIC DNA]</scope>
    <source>
        <strain evidence="1 2">Ab1</strain>
    </source>
</reference>
<protein>
    <submittedName>
        <fullName evidence="1">Uncharacterized protein</fullName>
    </submittedName>
</protein>
<keyword evidence="2" id="KW-1185">Reference proteome</keyword>